<dbReference type="SUPFAM" id="SSF54695">
    <property type="entry name" value="POZ domain"/>
    <property type="match status" value="1"/>
</dbReference>
<reference evidence="2" key="1">
    <citation type="journal article" date="2020" name="Stud. Mycol.">
        <title>101 Dothideomycetes genomes: a test case for predicting lifestyles and emergence of pathogens.</title>
        <authorList>
            <person name="Haridas S."/>
            <person name="Albert R."/>
            <person name="Binder M."/>
            <person name="Bloem J."/>
            <person name="Labutti K."/>
            <person name="Salamov A."/>
            <person name="Andreopoulos B."/>
            <person name="Baker S."/>
            <person name="Barry K."/>
            <person name="Bills G."/>
            <person name="Bluhm B."/>
            <person name="Cannon C."/>
            <person name="Castanera R."/>
            <person name="Culley D."/>
            <person name="Daum C."/>
            <person name="Ezra D."/>
            <person name="Gonzalez J."/>
            <person name="Henrissat B."/>
            <person name="Kuo A."/>
            <person name="Liang C."/>
            <person name="Lipzen A."/>
            <person name="Lutzoni F."/>
            <person name="Magnuson J."/>
            <person name="Mondo S."/>
            <person name="Nolan M."/>
            <person name="Ohm R."/>
            <person name="Pangilinan J."/>
            <person name="Park H.-J."/>
            <person name="Ramirez L."/>
            <person name="Alfaro M."/>
            <person name="Sun H."/>
            <person name="Tritt A."/>
            <person name="Yoshinaga Y."/>
            <person name="Zwiers L.-H."/>
            <person name="Turgeon B."/>
            <person name="Goodwin S."/>
            <person name="Spatafora J."/>
            <person name="Crous P."/>
            <person name="Grigoriev I."/>
        </authorList>
    </citation>
    <scope>NUCLEOTIDE SEQUENCE</scope>
    <source>
        <strain evidence="2">CBS 115976</strain>
    </source>
</reference>
<evidence type="ECO:0000313" key="2">
    <source>
        <dbReference type="EMBL" id="KAF2663575.1"/>
    </source>
</evidence>
<dbReference type="Gene3D" id="3.30.710.10">
    <property type="entry name" value="Potassium Channel Kv1.1, Chain A"/>
    <property type="match status" value="1"/>
</dbReference>
<dbReference type="PANTHER" id="PTHR47843:SF5">
    <property type="entry name" value="BTB_POZ DOMAIN PROTEIN"/>
    <property type="match status" value="1"/>
</dbReference>
<dbReference type="Pfam" id="PF00651">
    <property type="entry name" value="BTB"/>
    <property type="match status" value="1"/>
</dbReference>
<sequence>MDSRDNDVGMLKSYLDTETFSDVVIECGERTWKAHRVVLCSASIWFRKALMGNFKEAGESKLVIRDEDPVILNEALLWIYGAKYETLSTQIVGLDQDNGLIVLLELYCLADFFVLPKMKACALEQFERLTENENYERMGLSDPSDEVPYAIPSIDKFIEATEYAINNIGDVDQILFDTLIKLSQRFLPVLMTRPAFNQLLMTPSTTNFAGKLFSNVWWKMDQQWFVNAQPKYCVECREDRTGESDRMRTLSRLFYCGGCNAEVKAHARPDLVPARNMRTGEE</sequence>
<dbReference type="EMBL" id="MU004245">
    <property type="protein sequence ID" value="KAF2663575.1"/>
    <property type="molecule type" value="Genomic_DNA"/>
</dbReference>
<gene>
    <name evidence="2" type="ORF">BT63DRAFT_122184</name>
</gene>
<dbReference type="InterPro" id="IPR000210">
    <property type="entry name" value="BTB/POZ_dom"/>
</dbReference>
<dbReference type="Proteomes" id="UP000799302">
    <property type="component" value="Unassembled WGS sequence"/>
</dbReference>
<protein>
    <recommendedName>
        <fullName evidence="1">BTB domain-containing protein</fullName>
    </recommendedName>
</protein>
<accession>A0A6A6TU44</accession>
<dbReference type="PROSITE" id="PS50097">
    <property type="entry name" value="BTB"/>
    <property type="match status" value="1"/>
</dbReference>
<organism evidence="2 3">
    <name type="scientific">Microthyrium microscopicum</name>
    <dbReference type="NCBI Taxonomy" id="703497"/>
    <lineage>
        <taxon>Eukaryota</taxon>
        <taxon>Fungi</taxon>
        <taxon>Dikarya</taxon>
        <taxon>Ascomycota</taxon>
        <taxon>Pezizomycotina</taxon>
        <taxon>Dothideomycetes</taxon>
        <taxon>Dothideomycetes incertae sedis</taxon>
        <taxon>Microthyriales</taxon>
        <taxon>Microthyriaceae</taxon>
        <taxon>Microthyrium</taxon>
    </lineage>
</organism>
<proteinExistence type="predicted"/>
<dbReference type="SMART" id="SM00225">
    <property type="entry name" value="BTB"/>
    <property type="match status" value="1"/>
</dbReference>
<dbReference type="OrthoDB" id="6359816at2759"/>
<evidence type="ECO:0000313" key="3">
    <source>
        <dbReference type="Proteomes" id="UP000799302"/>
    </source>
</evidence>
<dbReference type="AlphaFoldDB" id="A0A6A6TU44"/>
<name>A0A6A6TU44_9PEZI</name>
<dbReference type="InterPro" id="IPR011333">
    <property type="entry name" value="SKP1/BTB/POZ_sf"/>
</dbReference>
<feature type="domain" description="BTB" evidence="1">
    <location>
        <begin position="21"/>
        <end position="88"/>
    </location>
</feature>
<dbReference type="PANTHER" id="PTHR47843">
    <property type="entry name" value="BTB DOMAIN-CONTAINING PROTEIN-RELATED"/>
    <property type="match status" value="1"/>
</dbReference>
<evidence type="ECO:0000259" key="1">
    <source>
        <dbReference type="PROSITE" id="PS50097"/>
    </source>
</evidence>
<keyword evidence="3" id="KW-1185">Reference proteome</keyword>
<dbReference type="CDD" id="cd18186">
    <property type="entry name" value="BTB_POZ_ZBTB_KLHL-like"/>
    <property type="match status" value="1"/>
</dbReference>